<keyword evidence="2" id="KW-1185">Reference proteome</keyword>
<proteinExistence type="predicted"/>
<evidence type="ECO:0008006" key="3">
    <source>
        <dbReference type="Google" id="ProtNLM"/>
    </source>
</evidence>
<sequence>MDFNGDGFSDILLDYFTNVPGIKELLIFNPEKNDFERIVDFTNFPSAIKIKGTDFYYSYHRSGCADNNWDSDLFKIIDNKAIHFGNIKGIGCGIDNENGIYINKVNGQKLEQIKFTPREEGYWDGKWEFIEKYWTKNHNKFE</sequence>
<dbReference type="RefSeq" id="WP_278005695.1">
    <property type="nucleotide sequence ID" value="NZ_JARSBN010000005.1"/>
</dbReference>
<evidence type="ECO:0000313" key="2">
    <source>
        <dbReference type="Proteomes" id="UP001529085"/>
    </source>
</evidence>
<evidence type="ECO:0000313" key="1">
    <source>
        <dbReference type="EMBL" id="MDG4716246.1"/>
    </source>
</evidence>
<comment type="caution">
    <text evidence="1">The sequence shown here is derived from an EMBL/GenBank/DDBJ whole genome shotgun (WGS) entry which is preliminary data.</text>
</comment>
<gene>
    <name evidence="1" type="ORF">P7122_10200</name>
</gene>
<name>A0ABT6G2H8_9FLAO</name>
<protein>
    <recommendedName>
        <fullName evidence="3">VCBS repeat-containing protein</fullName>
    </recommendedName>
</protein>
<accession>A0ABT6G2H8</accession>
<reference evidence="1 2" key="1">
    <citation type="submission" date="2023-03" db="EMBL/GenBank/DDBJ databases">
        <title>Strain YYF002 represents a novel species in the genus Winogradskyella isolated from seawater.</title>
        <authorList>
            <person name="Fu Z.-Y."/>
        </authorList>
    </citation>
    <scope>NUCLEOTIDE SEQUENCE [LARGE SCALE GENOMIC DNA]</scope>
    <source>
        <strain evidence="1 2">YYF002</strain>
    </source>
</reference>
<dbReference type="Proteomes" id="UP001529085">
    <property type="component" value="Unassembled WGS sequence"/>
</dbReference>
<dbReference type="EMBL" id="JARSBN010000005">
    <property type="protein sequence ID" value="MDG4716246.1"/>
    <property type="molecule type" value="Genomic_DNA"/>
</dbReference>
<organism evidence="1 2">
    <name type="scientific">Winogradskyella marincola</name>
    <dbReference type="NCBI Taxonomy" id="3037795"/>
    <lineage>
        <taxon>Bacteria</taxon>
        <taxon>Pseudomonadati</taxon>
        <taxon>Bacteroidota</taxon>
        <taxon>Flavobacteriia</taxon>
        <taxon>Flavobacteriales</taxon>
        <taxon>Flavobacteriaceae</taxon>
        <taxon>Winogradskyella</taxon>
    </lineage>
</organism>